<accession>A0A6J4T6K2</accession>
<dbReference type="Gene3D" id="3.90.420.10">
    <property type="entry name" value="Oxidoreductase, molybdopterin-binding domain"/>
    <property type="match status" value="1"/>
</dbReference>
<keyword evidence="2" id="KW-0500">Molybdenum</keyword>
<reference evidence="7" key="1">
    <citation type="submission" date="2020-02" db="EMBL/GenBank/DDBJ databases">
        <authorList>
            <person name="Meier V. D."/>
        </authorList>
    </citation>
    <scope>NUCLEOTIDE SEQUENCE</scope>
    <source>
        <strain evidence="7">AVDCRST_MAG30</strain>
    </source>
</reference>
<dbReference type="InterPro" id="IPR000572">
    <property type="entry name" value="OxRdtase_Mopterin-bd_dom"/>
</dbReference>
<evidence type="ECO:0000313" key="7">
    <source>
        <dbReference type="EMBL" id="CAA9514453.1"/>
    </source>
</evidence>
<evidence type="ECO:0000256" key="3">
    <source>
        <dbReference type="ARBA" id="ARBA00022723"/>
    </source>
</evidence>
<keyword evidence="3" id="KW-0479">Metal-binding</keyword>
<dbReference type="InterPro" id="IPR014756">
    <property type="entry name" value="Ig_E-set"/>
</dbReference>
<evidence type="ECO:0000256" key="1">
    <source>
        <dbReference type="ARBA" id="ARBA00001924"/>
    </source>
</evidence>
<dbReference type="InterPro" id="IPR005066">
    <property type="entry name" value="MoCF_OxRdtse_dimer"/>
</dbReference>
<feature type="domain" description="Moybdenum cofactor oxidoreductase dimerisation" evidence="6">
    <location>
        <begin position="254"/>
        <end position="348"/>
    </location>
</feature>
<dbReference type="GO" id="GO:0020037">
    <property type="term" value="F:heme binding"/>
    <property type="evidence" value="ECO:0007669"/>
    <property type="project" value="TreeGrafter"/>
</dbReference>
<organism evidence="7">
    <name type="scientific">uncultured Solirubrobacteraceae bacterium</name>
    <dbReference type="NCBI Taxonomy" id="1162706"/>
    <lineage>
        <taxon>Bacteria</taxon>
        <taxon>Bacillati</taxon>
        <taxon>Actinomycetota</taxon>
        <taxon>Thermoleophilia</taxon>
        <taxon>Solirubrobacterales</taxon>
        <taxon>Solirubrobacteraceae</taxon>
        <taxon>environmental samples</taxon>
    </lineage>
</organism>
<dbReference type="InterPro" id="IPR036374">
    <property type="entry name" value="OxRdtase_Mopterin-bd_sf"/>
</dbReference>
<dbReference type="CDD" id="cd02110">
    <property type="entry name" value="SO_family_Moco_dimer"/>
    <property type="match status" value="1"/>
</dbReference>
<dbReference type="Pfam" id="PF03404">
    <property type="entry name" value="Mo-co_dimer"/>
    <property type="match status" value="1"/>
</dbReference>
<name>A0A6J4T6K2_9ACTN</name>
<dbReference type="SUPFAM" id="SSF56524">
    <property type="entry name" value="Oxidoreductase molybdopterin-binding domain"/>
    <property type="match status" value="1"/>
</dbReference>
<dbReference type="PANTHER" id="PTHR19372:SF7">
    <property type="entry name" value="SULFITE OXIDASE, MITOCHONDRIAL"/>
    <property type="match status" value="1"/>
</dbReference>
<evidence type="ECO:0000256" key="2">
    <source>
        <dbReference type="ARBA" id="ARBA00022505"/>
    </source>
</evidence>
<gene>
    <name evidence="7" type="ORF">AVDCRST_MAG30-2681</name>
</gene>
<evidence type="ECO:0000256" key="4">
    <source>
        <dbReference type="ARBA" id="ARBA00023002"/>
    </source>
</evidence>
<evidence type="ECO:0008006" key="8">
    <source>
        <dbReference type="Google" id="ProtNLM"/>
    </source>
</evidence>
<dbReference type="GO" id="GO:0008482">
    <property type="term" value="F:sulfite oxidase activity"/>
    <property type="evidence" value="ECO:0007669"/>
    <property type="project" value="TreeGrafter"/>
</dbReference>
<dbReference type="PANTHER" id="PTHR19372">
    <property type="entry name" value="SULFITE REDUCTASE"/>
    <property type="match status" value="1"/>
</dbReference>
<keyword evidence="4" id="KW-0560">Oxidoreductase</keyword>
<evidence type="ECO:0000259" key="5">
    <source>
        <dbReference type="Pfam" id="PF00174"/>
    </source>
</evidence>
<feature type="domain" description="Oxidoreductase molybdopterin-binding" evidence="5">
    <location>
        <begin position="37"/>
        <end position="208"/>
    </location>
</feature>
<sequence>MTISEGELRLATRNHGTHLEALAYDVTPIGMHYLLIHYDVPRVDPATWRLEVDGAVERPLSLSLEELTARPAVTSAVTFECAGNGRALLDPRPFSQPWGLEAVGTGSWTGTPLAALLAEAGVGDRAVEVVFTGLDRGVEAEVEQAYARSLPLEEALRDDVLLAWGMSGVPLPPQHGFPLRLVVPGWYGMANVKWLERITVVEEPFTGHQNAEGYRLRATAEEEGEALSRMLVRALMLPPGIPGFPDRRRFARPEPQTLEGRAWSGSGPIEAVEVSTDGGATWAPARLGPSAPPHAWRRWTFEWRPEAAGEYELCCRATDAAGNRQPDAPAWNLGGYANNAVQRVAVTVA</sequence>
<dbReference type="PRINTS" id="PR00407">
    <property type="entry name" value="EUMOPTERIN"/>
</dbReference>
<proteinExistence type="predicted"/>
<comment type="cofactor">
    <cofactor evidence="1">
        <name>Mo-molybdopterin</name>
        <dbReference type="ChEBI" id="CHEBI:71302"/>
    </cofactor>
</comment>
<dbReference type="Pfam" id="PF00174">
    <property type="entry name" value="Oxidored_molyb"/>
    <property type="match status" value="1"/>
</dbReference>
<protein>
    <recommendedName>
        <fullName evidence="8">Sulfite oxidase</fullName>
    </recommendedName>
</protein>
<dbReference type="GO" id="GO:0043546">
    <property type="term" value="F:molybdopterin cofactor binding"/>
    <property type="evidence" value="ECO:0007669"/>
    <property type="project" value="TreeGrafter"/>
</dbReference>
<dbReference type="AlphaFoldDB" id="A0A6J4T6K2"/>
<dbReference type="GO" id="GO:0030151">
    <property type="term" value="F:molybdenum ion binding"/>
    <property type="evidence" value="ECO:0007669"/>
    <property type="project" value="InterPro"/>
</dbReference>
<dbReference type="InterPro" id="IPR008335">
    <property type="entry name" value="Mopterin_OxRdtase_euk"/>
</dbReference>
<dbReference type="GO" id="GO:0006790">
    <property type="term" value="P:sulfur compound metabolic process"/>
    <property type="evidence" value="ECO:0007669"/>
    <property type="project" value="TreeGrafter"/>
</dbReference>
<dbReference type="SUPFAM" id="SSF81296">
    <property type="entry name" value="E set domains"/>
    <property type="match status" value="1"/>
</dbReference>
<evidence type="ECO:0000259" key="6">
    <source>
        <dbReference type="Pfam" id="PF03404"/>
    </source>
</evidence>
<dbReference type="EMBL" id="CADCVS010000346">
    <property type="protein sequence ID" value="CAA9514453.1"/>
    <property type="molecule type" value="Genomic_DNA"/>
</dbReference>
<dbReference type="Gene3D" id="2.60.40.650">
    <property type="match status" value="1"/>
</dbReference>